<reference evidence="1" key="1">
    <citation type="submission" date="2021-06" db="EMBL/GenBank/DDBJ databases">
        <authorList>
            <person name="Kallberg Y."/>
            <person name="Tangrot J."/>
            <person name="Rosling A."/>
        </authorList>
    </citation>
    <scope>NUCLEOTIDE SEQUENCE</scope>
    <source>
        <strain evidence="1">FL966</strain>
    </source>
</reference>
<accession>A0A9N9KJ45</accession>
<dbReference type="AlphaFoldDB" id="A0A9N9KJ45"/>
<protein>
    <submittedName>
        <fullName evidence="1">22994_t:CDS:1</fullName>
    </submittedName>
</protein>
<sequence>MDQLGWVIQNFERVDPIQLLGRENSPNGTTAFFEVLLDPFLLIGVNKLFIDIL</sequence>
<comment type="caution">
    <text evidence="1">The sequence shown here is derived from an EMBL/GenBank/DDBJ whole genome shotgun (WGS) entry which is preliminary data.</text>
</comment>
<evidence type="ECO:0000313" key="1">
    <source>
        <dbReference type="EMBL" id="CAG8835599.1"/>
    </source>
</evidence>
<organism evidence="1 2">
    <name type="scientific">Cetraspora pellucida</name>
    <dbReference type="NCBI Taxonomy" id="1433469"/>
    <lineage>
        <taxon>Eukaryota</taxon>
        <taxon>Fungi</taxon>
        <taxon>Fungi incertae sedis</taxon>
        <taxon>Mucoromycota</taxon>
        <taxon>Glomeromycotina</taxon>
        <taxon>Glomeromycetes</taxon>
        <taxon>Diversisporales</taxon>
        <taxon>Gigasporaceae</taxon>
        <taxon>Cetraspora</taxon>
    </lineage>
</organism>
<proteinExistence type="predicted"/>
<dbReference type="EMBL" id="CAJVQA010076418">
    <property type="protein sequence ID" value="CAG8835599.1"/>
    <property type="molecule type" value="Genomic_DNA"/>
</dbReference>
<name>A0A9N9KJ45_9GLOM</name>
<feature type="non-terminal residue" evidence="1">
    <location>
        <position position="1"/>
    </location>
</feature>
<dbReference type="Proteomes" id="UP000789759">
    <property type="component" value="Unassembled WGS sequence"/>
</dbReference>
<keyword evidence="2" id="KW-1185">Reference proteome</keyword>
<feature type="non-terminal residue" evidence="1">
    <location>
        <position position="53"/>
    </location>
</feature>
<gene>
    <name evidence="1" type="ORF">CPELLU_LOCUS21259</name>
</gene>
<evidence type="ECO:0000313" key="2">
    <source>
        <dbReference type="Proteomes" id="UP000789759"/>
    </source>
</evidence>